<evidence type="ECO:0008006" key="3">
    <source>
        <dbReference type="Google" id="ProtNLM"/>
    </source>
</evidence>
<gene>
    <name evidence="1" type="ORF">OCV47_14825</name>
</gene>
<accession>A0ABT2SPY4</accession>
<protein>
    <recommendedName>
        <fullName evidence="3">Phage protein</fullName>
    </recommendedName>
</protein>
<evidence type="ECO:0000313" key="1">
    <source>
        <dbReference type="EMBL" id="MCU6726579.1"/>
    </source>
</evidence>
<reference evidence="1 2" key="1">
    <citation type="journal article" date="2021" name="ISME Commun">
        <title>Automated analysis of genomic sequences facilitates high-throughput and comprehensive description of bacteria.</title>
        <authorList>
            <person name="Hitch T.C.A."/>
        </authorList>
    </citation>
    <scope>NUCLEOTIDE SEQUENCE [LARGE SCALE GENOMIC DNA]</scope>
    <source>
        <strain evidence="1 2">Sanger_29</strain>
    </source>
</reference>
<organism evidence="1 2">
    <name type="scientific">Muricoprocola aceti</name>
    <dbReference type="NCBI Taxonomy" id="2981772"/>
    <lineage>
        <taxon>Bacteria</taxon>
        <taxon>Bacillati</taxon>
        <taxon>Bacillota</taxon>
        <taxon>Clostridia</taxon>
        <taxon>Lachnospirales</taxon>
        <taxon>Lachnospiraceae</taxon>
        <taxon>Muricoprocola</taxon>
    </lineage>
</organism>
<name>A0ABT2SPY4_9FIRM</name>
<evidence type="ECO:0000313" key="2">
    <source>
        <dbReference type="Proteomes" id="UP001652338"/>
    </source>
</evidence>
<keyword evidence="2" id="KW-1185">Reference proteome</keyword>
<dbReference type="EMBL" id="JAOQKE010000029">
    <property type="protein sequence ID" value="MCU6726579.1"/>
    <property type="molecule type" value="Genomic_DNA"/>
</dbReference>
<comment type="caution">
    <text evidence="1">The sequence shown here is derived from an EMBL/GenBank/DDBJ whole genome shotgun (WGS) entry which is preliminary data.</text>
</comment>
<proteinExistence type="predicted"/>
<sequence length="92" mass="10735">MKVQDIKIYPHFLLHPPRARKMDRKEWTYLRSGLAEFDIVVNPQGYLIDGYCGYLLAKKFELTDVPVTAQTDKYLSDLTEWTGNNKRDKGRG</sequence>
<dbReference type="RefSeq" id="WP_262655828.1">
    <property type="nucleotide sequence ID" value="NZ_JAOQKE010000029.1"/>
</dbReference>
<dbReference type="Proteomes" id="UP001652338">
    <property type="component" value="Unassembled WGS sequence"/>
</dbReference>